<sequence length="423" mass="44795">MYHSYQASYSAIAQATFNRLSGLCTRHDVWKDAHERWVTSVKISPNGTRIVSGAMDSMVKVWDRNSGSWLQYLRGHSSAVSSVSFPTDRTVVSGSRDGTSKVWDTETGSCRCTFIHAGERQWVNAVEAWSVSASAEASKSPVTLGRQVGGARDIQNANKSFSLFGNPGGGIGNMSTSSSPSALLVATGTSKGLLGVWDERIPSRPAIVLQDSPQPGVLPPTIMGSIYCVSAHSGACLAAGAASGNICGDEHRYLFDLRKDTPLQTLQAHSTAVTCMVSRSRMLISGSLGGSVLVHGIRGETCEVLGSNLEFLGGYSHEEWVRSVDEVDGCVVSCCKRGEIKLSCLKAGEVSNDPVDAGGLEIVDTAWSLSHEAKDPGSGMNSDLCVDHAHSVAVDASGVVAGCQDKSVQLFWFSKNGKALIFA</sequence>
<keyword evidence="1 3" id="KW-0853">WD repeat</keyword>
<dbReference type="STRING" id="1157962.A0A250XKD1"/>
<dbReference type="OrthoDB" id="6262491at2759"/>
<feature type="repeat" description="WD" evidence="3">
    <location>
        <begin position="73"/>
        <end position="113"/>
    </location>
</feature>
<evidence type="ECO:0000313" key="4">
    <source>
        <dbReference type="EMBL" id="GAX83389.1"/>
    </source>
</evidence>
<dbReference type="GO" id="GO:0005634">
    <property type="term" value="C:nucleus"/>
    <property type="evidence" value="ECO:0007669"/>
    <property type="project" value="TreeGrafter"/>
</dbReference>
<dbReference type="AlphaFoldDB" id="A0A250XKD1"/>
<dbReference type="Gene3D" id="2.130.10.10">
    <property type="entry name" value="YVTN repeat-like/Quinoprotein amine dehydrogenase"/>
    <property type="match status" value="2"/>
</dbReference>
<gene>
    <name evidence="4" type="ORF">CEUSTIGMA_g10814.t1</name>
</gene>
<evidence type="ECO:0000256" key="3">
    <source>
        <dbReference type="PROSITE-ProRule" id="PRU00221"/>
    </source>
</evidence>
<dbReference type="EMBL" id="BEGY01000098">
    <property type="protein sequence ID" value="GAX83389.1"/>
    <property type="molecule type" value="Genomic_DNA"/>
</dbReference>
<protein>
    <submittedName>
        <fullName evidence="4">Uncharacterized protein</fullName>
    </submittedName>
</protein>
<name>A0A250XKD1_9CHLO</name>
<reference evidence="4 5" key="1">
    <citation type="submission" date="2017-08" db="EMBL/GenBank/DDBJ databases">
        <title>Acidophilic green algal genome provides insights into adaptation to an acidic environment.</title>
        <authorList>
            <person name="Hirooka S."/>
            <person name="Hirose Y."/>
            <person name="Kanesaki Y."/>
            <person name="Higuchi S."/>
            <person name="Fujiwara T."/>
            <person name="Onuma R."/>
            <person name="Era A."/>
            <person name="Ohbayashi R."/>
            <person name="Uzuka A."/>
            <person name="Nozaki H."/>
            <person name="Yoshikawa H."/>
            <person name="Miyagishima S.Y."/>
        </authorList>
    </citation>
    <scope>NUCLEOTIDE SEQUENCE [LARGE SCALE GENOMIC DNA]</scope>
    <source>
        <strain evidence="4 5">NIES-2499</strain>
    </source>
</reference>
<accession>A0A250XKD1</accession>
<dbReference type="InterPro" id="IPR019775">
    <property type="entry name" value="WD40_repeat_CS"/>
</dbReference>
<keyword evidence="5" id="KW-1185">Reference proteome</keyword>
<proteinExistence type="predicted"/>
<dbReference type="PANTHER" id="PTHR22847">
    <property type="entry name" value="WD40 REPEAT PROTEIN"/>
    <property type="match status" value="1"/>
</dbReference>
<evidence type="ECO:0000256" key="1">
    <source>
        <dbReference type="ARBA" id="ARBA00022574"/>
    </source>
</evidence>
<dbReference type="PROSITE" id="PS50082">
    <property type="entry name" value="WD_REPEATS_2"/>
    <property type="match status" value="2"/>
</dbReference>
<keyword evidence="2" id="KW-0677">Repeat</keyword>
<comment type="caution">
    <text evidence="4">The sequence shown here is derived from an EMBL/GenBank/DDBJ whole genome shotgun (WGS) entry which is preliminary data.</text>
</comment>
<dbReference type="Pfam" id="PF00400">
    <property type="entry name" value="WD40"/>
    <property type="match status" value="3"/>
</dbReference>
<dbReference type="InterPro" id="IPR001680">
    <property type="entry name" value="WD40_rpt"/>
</dbReference>
<dbReference type="PROSITE" id="PS00678">
    <property type="entry name" value="WD_REPEATS_1"/>
    <property type="match status" value="1"/>
</dbReference>
<dbReference type="SMART" id="SM00320">
    <property type="entry name" value="WD40"/>
    <property type="match status" value="4"/>
</dbReference>
<dbReference type="PROSITE" id="PS50294">
    <property type="entry name" value="WD_REPEATS_REGION"/>
    <property type="match status" value="2"/>
</dbReference>
<organism evidence="4 5">
    <name type="scientific">Chlamydomonas eustigma</name>
    <dbReference type="NCBI Taxonomy" id="1157962"/>
    <lineage>
        <taxon>Eukaryota</taxon>
        <taxon>Viridiplantae</taxon>
        <taxon>Chlorophyta</taxon>
        <taxon>core chlorophytes</taxon>
        <taxon>Chlorophyceae</taxon>
        <taxon>CS clade</taxon>
        <taxon>Chlamydomonadales</taxon>
        <taxon>Chlamydomonadaceae</taxon>
        <taxon>Chlamydomonas</taxon>
    </lineage>
</organism>
<dbReference type="PANTHER" id="PTHR22847:SF735">
    <property type="entry name" value="AFR153WP"/>
    <property type="match status" value="1"/>
</dbReference>
<evidence type="ECO:0000313" key="5">
    <source>
        <dbReference type="Proteomes" id="UP000232323"/>
    </source>
</evidence>
<dbReference type="InterPro" id="IPR036322">
    <property type="entry name" value="WD40_repeat_dom_sf"/>
</dbReference>
<dbReference type="InterPro" id="IPR015943">
    <property type="entry name" value="WD40/YVTN_repeat-like_dom_sf"/>
</dbReference>
<evidence type="ECO:0000256" key="2">
    <source>
        <dbReference type="ARBA" id="ARBA00022737"/>
    </source>
</evidence>
<dbReference type="Proteomes" id="UP000232323">
    <property type="component" value="Unassembled WGS sequence"/>
</dbReference>
<feature type="repeat" description="WD" evidence="3">
    <location>
        <begin position="31"/>
        <end position="72"/>
    </location>
</feature>
<dbReference type="SUPFAM" id="SSF50978">
    <property type="entry name" value="WD40 repeat-like"/>
    <property type="match status" value="1"/>
</dbReference>